<name>A0A059D9Z4_EUCGR</name>
<organism evidence="1">
    <name type="scientific">Eucalyptus grandis</name>
    <name type="common">Flooded gum</name>
    <dbReference type="NCBI Taxonomy" id="71139"/>
    <lineage>
        <taxon>Eukaryota</taxon>
        <taxon>Viridiplantae</taxon>
        <taxon>Streptophyta</taxon>
        <taxon>Embryophyta</taxon>
        <taxon>Tracheophyta</taxon>
        <taxon>Spermatophyta</taxon>
        <taxon>Magnoliopsida</taxon>
        <taxon>eudicotyledons</taxon>
        <taxon>Gunneridae</taxon>
        <taxon>Pentapetalae</taxon>
        <taxon>rosids</taxon>
        <taxon>malvids</taxon>
        <taxon>Myrtales</taxon>
        <taxon>Myrtaceae</taxon>
        <taxon>Myrtoideae</taxon>
        <taxon>Eucalypteae</taxon>
        <taxon>Eucalyptus</taxon>
    </lineage>
</organism>
<accession>A0A059D9Z4</accession>
<reference evidence="1" key="1">
    <citation type="submission" date="2013-07" db="EMBL/GenBank/DDBJ databases">
        <title>The genome of Eucalyptus grandis.</title>
        <authorList>
            <person name="Schmutz J."/>
            <person name="Hayes R."/>
            <person name="Myburg A."/>
            <person name="Tuskan G."/>
            <person name="Grattapaglia D."/>
            <person name="Rokhsar D.S."/>
        </authorList>
    </citation>
    <scope>NUCLEOTIDE SEQUENCE</scope>
    <source>
        <tissue evidence="1">Leaf extractions</tissue>
    </source>
</reference>
<gene>
    <name evidence="1" type="ORF">EUGRSUZ_B03806</name>
</gene>
<dbReference type="AlphaFoldDB" id="A0A059D9Z4"/>
<evidence type="ECO:0000313" key="1">
    <source>
        <dbReference type="EMBL" id="KCW87319.1"/>
    </source>
</evidence>
<sequence length="81" mass="9309">MVRLESGDARRGVELHGEGRVVVQEERRLPQALDLFLSPLLQIHFVNSESISPGAPRLPSHQQRARTFDEIRPTFEFLPYN</sequence>
<dbReference type="EMBL" id="KK198754">
    <property type="protein sequence ID" value="KCW87319.1"/>
    <property type="molecule type" value="Genomic_DNA"/>
</dbReference>
<proteinExistence type="predicted"/>
<protein>
    <submittedName>
        <fullName evidence="1">Uncharacterized protein</fullName>
    </submittedName>
</protein>
<dbReference type="Gramene" id="KCW87319">
    <property type="protein sequence ID" value="KCW87319"/>
    <property type="gene ID" value="EUGRSUZ_B03806"/>
</dbReference>
<dbReference type="InParanoid" id="A0A059D9Z4"/>